<comment type="caution">
    <text evidence="2">The sequence shown here is derived from an EMBL/GenBank/DDBJ whole genome shotgun (WGS) entry which is preliminary data.</text>
</comment>
<protein>
    <submittedName>
        <fullName evidence="2">Uncharacterized protein</fullName>
    </submittedName>
</protein>
<sequence length="91" mass="10727">MTDKKNVWFPAKDNGWGWGKPATWQGWSVLVTYCLVVMLVSFKFDPKVELLNWAMAVVVCTIGLLGMYVWKGEAPNWKWKTIEKEKRKWFK</sequence>
<organism evidence="2 3">
    <name type="scientific">Marinomonas alcarazii</name>
    <dbReference type="NCBI Taxonomy" id="491949"/>
    <lineage>
        <taxon>Bacteria</taxon>
        <taxon>Pseudomonadati</taxon>
        <taxon>Pseudomonadota</taxon>
        <taxon>Gammaproteobacteria</taxon>
        <taxon>Oceanospirillales</taxon>
        <taxon>Oceanospirillaceae</taxon>
        <taxon>Marinomonas</taxon>
    </lineage>
</organism>
<name>A0A318V7H6_9GAMM</name>
<keyword evidence="1" id="KW-0472">Membrane</keyword>
<dbReference type="RefSeq" id="WP_110571504.1">
    <property type="nucleotide sequence ID" value="NZ_QKLW01000001.1"/>
</dbReference>
<keyword evidence="1" id="KW-0812">Transmembrane</keyword>
<accession>A0A318V7H6</accession>
<dbReference type="Proteomes" id="UP000247551">
    <property type="component" value="Unassembled WGS sequence"/>
</dbReference>
<proteinExistence type="predicted"/>
<dbReference type="AlphaFoldDB" id="A0A318V7H6"/>
<evidence type="ECO:0000256" key="1">
    <source>
        <dbReference type="SAM" id="Phobius"/>
    </source>
</evidence>
<feature type="transmembrane region" description="Helical" evidence="1">
    <location>
        <begin position="51"/>
        <end position="70"/>
    </location>
</feature>
<evidence type="ECO:0000313" key="2">
    <source>
        <dbReference type="EMBL" id="PYF84023.1"/>
    </source>
</evidence>
<dbReference type="EMBL" id="QKLW01000001">
    <property type="protein sequence ID" value="PYF84023.1"/>
    <property type="molecule type" value="Genomic_DNA"/>
</dbReference>
<gene>
    <name evidence="2" type="ORF">DFP75_10142</name>
</gene>
<keyword evidence="3" id="KW-1185">Reference proteome</keyword>
<reference evidence="2 3" key="1">
    <citation type="submission" date="2018-06" db="EMBL/GenBank/DDBJ databases">
        <title>Genomic Encyclopedia of Type Strains, Phase III (KMG-III): the genomes of soil and plant-associated and newly described type strains.</title>
        <authorList>
            <person name="Whitman W."/>
        </authorList>
    </citation>
    <scope>NUCLEOTIDE SEQUENCE [LARGE SCALE GENOMIC DNA]</scope>
    <source>
        <strain evidence="2 3">CECT 7730</strain>
    </source>
</reference>
<keyword evidence="1" id="KW-1133">Transmembrane helix</keyword>
<evidence type="ECO:0000313" key="3">
    <source>
        <dbReference type="Proteomes" id="UP000247551"/>
    </source>
</evidence>
<feature type="transmembrane region" description="Helical" evidence="1">
    <location>
        <begin position="24"/>
        <end position="44"/>
    </location>
</feature>